<gene>
    <name evidence="2" type="ORF">CLV74_102287</name>
</gene>
<keyword evidence="2" id="KW-0456">Lyase</keyword>
<comment type="caution">
    <text evidence="2">The sequence shown here is derived from an EMBL/GenBank/DDBJ whole genome shotgun (WGS) entry which is preliminary data.</text>
</comment>
<accession>A0A2T0X095</accession>
<dbReference type="RefSeq" id="WP_106262892.1">
    <property type="nucleotide sequence ID" value="NZ_PVTQ01000002.1"/>
</dbReference>
<dbReference type="Pfam" id="PF12708">
    <property type="entry name" value="Pect-lyase_RHGA_epim"/>
    <property type="match status" value="1"/>
</dbReference>
<protein>
    <submittedName>
        <fullName evidence="2">Pectate lyase-like protein</fullName>
    </submittedName>
</protein>
<dbReference type="InterPro" id="IPR012334">
    <property type="entry name" value="Pectin_lyas_fold"/>
</dbReference>
<evidence type="ECO:0000313" key="2">
    <source>
        <dbReference type="EMBL" id="PRY92372.1"/>
    </source>
</evidence>
<dbReference type="Gene3D" id="2.160.20.10">
    <property type="entry name" value="Single-stranded right-handed beta-helix, Pectin lyase-like"/>
    <property type="match status" value="2"/>
</dbReference>
<dbReference type="EMBL" id="PVTQ01000002">
    <property type="protein sequence ID" value="PRY92372.1"/>
    <property type="molecule type" value="Genomic_DNA"/>
</dbReference>
<dbReference type="InterPro" id="IPR011050">
    <property type="entry name" value="Pectin_lyase_fold/virulence"/>
</dbReference>
<name>A0A2T0X095_9RHOB</name>
<dbReference type="InterPro" id="IPR024535">
    <property type="entry name" value="RHGA/B-epi-like_pectate_lyase"/>
</dbReference>
<dbReference type="Proteomes" id="UP000238392">
    <property type="component" value="Unassembled WGS sequence"/>
</dbReference>
<evidence type="ECO:0000259" key="1">
    <source>
        <dbReference type="Pfam" id="PF12708"/>
    </source>
</evidence>
<dbReference type="GO" id="GO:0016829">
    <property type="term" value="F:lyase activity"/>
    <property type="evidence" value="ECO:0007669"/>
    <property type="project" value="UniProtKB-KW"/>
</dbReference>
<keyword evidence="3" id="KW-1185">Reference proteome</keyword>
<proteinExistence type="predicted"/>
<dbReference type="SUPFAM" id="SSF51126">
    <property type="entry name" value="Pectin lyase-like"/>
    <property type="match status" value="1"/>
</dbReference>
<organism evidence="2 3">
    <name type="scientific">Donghicola tyrosinivorans</name>
    <dbReference type="NCBI Taxonomy" id="1652492"/>
    <lineage>
        <taxon>Bacteria</taxon>
        <taxon>Pseudomonadati</taxon>
        <taxon>Pseudomonadota</taxon>
        <taxon>Alphaproteobacteria</taxon>
        <taxon>Rhodobacterales</taxon>
        <taxon>Roseobacteraceae</taxon>
        <taxon>Donghicola</taxon>
    </lineage>
</organism>
<sequence length="763" mass="81774">MTIAYTDPAALKPSAFEAGLHLWSGGDGTSSSAGLDGVTGAVVVTGDGDFGSCLELVKTQSTQSVRWFTQSELQNGQYLRIRVSLKALSGSLPTVRAAATPVDGSGDVVAGLTTYGPEKTFDGYGSVIEVSAIIGGGSRDGVDLAWGQAAQAGHFGFDLTGSNGGVLRIDDVVIEDVTALFLPQMVGTVDVRDYGAVGDGITDDSAAFAAADAAANGLEVLVPEGTYRLESDVTFENAVRFAGHLSMPVEAKLVLQKNYDLRSYMDAFADEAEAFGKAFQALLNNGTHDTLDMCGRRVQLDEPLDVQAMAPNKETYATRRVVRNGQFEAKNSSGWDDTVVTSRATYNPASAYYLSDVENVANIPVGALVEGVGVGREVYVRSVDVAAGSVRISSPLYDAEGTQIFTFRRFKYLLDLSGFSNLAKFGLSDIEFRCNGRSSGLMIAPAGIGMHIRDCVFTRPKDRGLSSPGEGCQGMMVDRCVFLSDESPKLVQERTSIAMNATGNDVKIRDGRFVHFKHSMVLAGAGNLISGNHWFQGDSASNGIRAAGLIISQTNCKTTITGNYIDNNYILWANEHDQYPDQSNEFSFGGLTVNGNIFTVNDVSDAFRFMIVRPHGEGHFLSGVSIGNNVFRALNGNIQRVDDVDTTYAELNWGRTYNVMVVGNVFNAVEDQIRNPLVIKHSQNTAAGTWTVGLGANLPFRATARTVEAVYPEGPLQDDAGTTRWPLSYAEVEQGSSGSDVTVHWETPVKGRVTVTARIDNPI</sequence>
<dbReference type="AlphaFoldDB" id="A0A2T0X095"/>
<evidence type="ECO:0000313" key="3">
    <source>
        <dbReference type="Proteomes" id="UP000238392"/>
    </source>
</evidence>
<reference evidence="2 3" key="1">
    <citation type="submission" date="2018-03" db="EMBL/GenBank/DDBJ databases">
        <title>Genomic Encyclopedia of Archaeal and Bacterial Type Strains, Phase II (KMG-II): from individual species to whole genera.</title>
        <authorList>
            <person name="Goeker M."/>
        </authorList>
    </citation>
    <scope>NUCLEOTIDE SEQUENCE [LARGE SCALE GENOMIC DNA]</scope>
    <source>
        <strain evidence="2 3">DSM 100212</strain>
    </source>
</reference>
<dbReference type="OrthoDB" id="7749009at2"/>
<feature type="domain" description="Rhamnogalacturonase A/B/Epimerase-like pectate lyase" evidence="1">
    <location>
        <begin position="189"/>
        <end position="247"/>
    </location>
</feature>